<feature type="transmembrane region" description="Helical" evidence="6">
    <location>
        <begin position="182"/>
        <end position="198"/>
    </location>
</feature>
<keyword evidence="6" id="KW-0406">Ion transport</keyword>
<evidence type="ECO:0000256" key="6">
    <source>
        <dbReference type="HAMAP-Rule" id="MF_01844"/>
    </source>
</evidence>
<evidence type="ECO:0000313" key="7">
    <source>
        <dbReference type="EMBL" id="MFD2204736.1"/>
    </source>
</evidence>
<keyword evidence="6" id="KW-0739">Sodium transport</keyword>
<dbReference type="EMBL" id="JBHUII010000001">
    <property type="protein sequence ID" value="MFD2204736.1"/>
    <property type="molecule type" value="Genomic_DNA"/>
</dbReference>
<feature type="transmembrane region" description="Helical" evidence="6">
    <location>
        <begin position="60"/>
        <end position="78"/>
    </location>
</feature>
<evidence type="ECO:0000256" key="1">
    <source>
        <dbReference type="ARBA" id="ARBA00004429"/>
    </source>
</evidence>
<feature type="transmembrane region" description="Helical" evidence="6">
    <location>
        <begin position="156"/>
        <end position="176"/>
    </location>
</feature>
<sequence length="397" mass="42144">MPTRMIRNFLQMESAGGITLMFAALLALIASNSPLASYYTSMLDVPFTIALGEWALSKAVLLWINDGFMAIFFLLIGLELKREILEGQLSSVDQIALPAIAAVGGMLIPALVFVGINLGEGSNMNGWAIPTATDIAFALGIMALLGNRVPLSLKILLTAIAIFDDLGAIIIIAFFYTAELSLISLAFAAAALLGLLILNRVGVTAKMPYVLVGIILWVCVLKSGVHATLAGVAIGFAIPLKGKTPEEKSPLKSLEHHLHPWVAFMILPIFAFANAGVSLQGITVETLIAPLTLGIAAGLFIGKQLGVFSFIWFAAKTKICRLPEGTNWRQIYALALLTGIGFTMSLFIGGLAFEDPSVAGQVRIGVLSGSILSALAGFCLLRFGNDQNSPNNKQQAE</sequence>
<comment type="similarity">
    <text evidence="6">Belongs to the NhaA Na(+)/H(+) (TC 2.A.33) antiporter family.</text>
</comment>
<dbReference type="NCBIfam" id="TIGR00773">
    <property type="entry name" value="NhaA"/>
    <property type="match status" value="1"/>
</dbReference>
<dbReference type="NCBIfam" id="NF007111">
    <property type="entry name" value="PRK09560.1"/>
    <property type="match status" value="1"/>
</dbReference>
<dbReference type="InterPro" id="IPR004670">
    <property type="entry name" value="NhaA"/>
</dbReference>
<comment type="catalytic activity">
    <reaction evidence="6">
        <text>Na(+)(in) + 2 H(+)(out) = Na(+)(out) + 2 H(+)(in)</text>
        <dbReference type="Rhea" id="RHEA:29251"/>
        <dbReference type="ChEBI" id="CHEBI:15378"/>
        <dbReference type="ChEBI" id="CHEBI:29101"/>
    </reaction>
</comment>
<comment type="function">
    <text evidence="6">Na(+)/H(+) antiporter that extrudes sodium in exchange for external protons.</text>
</comment>
<feature type="transmembrane region" description="Helical" evidence="6">
    <location>
        <begin position="364"/>
        <end position="383"/>
    </location>
</feature>
<evidence type="ECO:0000313" key="8">
    <source>
        <dbReference type="Proteomes" id="UP001597294"/>
    </source>
</evidence>
<comment type="subcellular location">
    <subcellularLocation>
        <location evidence="1">Cell inner membrane</location>
        <topology evidence="1">Multi-pass membrane protein</topology>
    </subcellularLocation>
    <subcellularLocation>
        <location evidence="6">Cell membrane</location>
        <topology evidence="6">Multi-pass membrane protein</topology>
    </subcellularLocation>
</comment>
<keyword evidence="6" id="KW-0050">Antiport</keyword>
<name>A0ABW5BIZ4_9PROT</name>
<keyword evidence="6" id="KW-0915">Sodium</keyword>
<feature type="transmembrane region" description="Helical" evidence="6">
    <location>
        <begin position="210"/>
        <end position="238"/>
    </location>
</feature>
<protein>
    <recommendedName>
        <fullName evidence="6">Na(+)/H(+) antiporter NhaA</fullName>
    </recommendedName>
    <alternativeName>
        <fullName evidence="6">Sodium/proton antiporter NhaA</fullName>
    </alternativeName>
</protein>
<dbReference type="PANTHER" id="PTHR30341:SF0">
    <property type="entry name" value="NA(+)_H(+) ANTIPORTER NHAA"/>
    <property type="match status" value="1"/>
</dbReference>
<keyword evidence="6" id="KW-0813">Transport</keyword>
<dbReference type="PANTHER" id="PTHR30341">
    <property type="entry name" value="SODIUM ION/PROTON ANTIPORTER NHAA-RELATED"/>
    <property type="match status" value="1"/>
</dbReference>
<keyword evidence="3 6" id="KW-0812">Transmembrane</keyword>
<reference evidence="8" key="1">
    <citation type="journal article" date="2019" name="Int. J. Syst. Evol. Microbiol.">
        <title>The Global Catalogue of Microorganisms (GCM) 10K type strain sequencing project: providing services to taxonomists for standard genome sequencing and annotation.</title>
        <authorList>
            <consortium name="The Broad Institute Genomics Platform"/>
            <consortium name="The Broad Institute Genome Sequencing Center for Infectious Disease"/>
            <person name="Wu L."/>
            <person name="Ma J."/>
        </authorList>
    </citation>
    <scope>NUCLEOTIDE SEQUENCE [LARGE SCALE GENOMIC DNA]</scope>
    <source>
        <strain evidence="8">CGMCC 4.7192</strain>
    </source>
</reference>
<dbReference type="HAMAP" id="MF_01844">
    <property type="entry name" value="NhaA"/>
    <property type="match status" value="1"/>
</dbReference>
<feature type="transmembrane region" description="Helical" evidence="6">
    <location>
        <begin position="258"/>
        <end position="279"/>
    </location>
</feature>
<comment type="caution">
    <text evidence="7">The sequence shown here is derived from an EMBL/GenBank/DDBJ whole genome shotgun (WGS) entry which is preliminary data.</text>
</comment>
<evidence type="ECO:0000256" key="2">
    <source>
        <dbReference type="ARBA" id="ARBA00022475"/>
    </source>
</evidence>
<keyword evidence="2 6" id="KW-1003">Cell membrane</keyword>
<feature type="transmembrane region" description="Helical" evidence="6">
    <location>
        <begin position="291"/>
        <end position="315"/>
    </location>
</feature>
<dbReference type="Pfam" id="PF06965">
    <property type="entry name" value="Na_H_antiport_1"/>
    <property type="match status" value="1"/>
</dbReference>
<dbReference type="Gene3D" id="1.20.1530.10">
    <property type="entry name" value="Na+/H+ antiporter like domain"/>
    <property type="match status" value="1"/>
</dbReference>
<keyword evidence="8" id="KW-1185">Reference proteome</keyword>
<keyword evidence="5 6" id="KW-0472">Membrane</keyword>
<dbReference type="RefSeq" id="WP_380248616.1">
    <property type="nucleotide sequence ID" value="NZ_JBHUII010000001.1"/>
</dbReference>
<dbReference type="Proteomes" id="UP001597294">
    <property type="component" value="Unassembled WGS sequence"/>
</dbReference>
<evidence type="ECO:0000256" key="5">
    <source>
        <dbReference type="ARBA" id="ARBA00023136"/>
    </source>
</evidence>
<evidence type="ECO:0000256" key="3">
    <source>
        <dbReference type="ARBA" id="ARBA00022692"/>
    </source>
</evidence>
<feature type="transmembrane region" description="Helical" evidence="6">
    <location>
        <begin position="99"/>
        <end position="118"/>
    </location>
</feature>
<organism evidence="7 8">
    <name type="scientific">Kiloniella antarctica</name>
    <dbReference type="NCBI Taxonomy" id="1550907"/>
    <lineage>
        <taxon>Bacteria</taxon>
        <taxon>Pseudomonadati</taxon>
        <taxon>Pseudomonadota</taxon>
        <taxon>Alphaproteobacteria</taxon>
        <taxon>Rhodospirillales</taxon>
        <taxon>Kiloniellaceae</taxon>
        <taxon>Kiloniella</taxon>
    </lineage>
</organism>
<dbReference type="NCBIfam" id="NF007112">
    <property type="entry name" value="PRK09561.1"/>
    <property type="match status" value="1"/>
</dbReference>
<evidence type="ECO:0000256" key="4">
    <source>
        <dbReference type="ARBA" id="ARBA00022989"/>
    </source>
</evidence>
<feature type="transmembrane region" description="Helical" evidence="6">
    <location>
        <begin position="124"/>
        <end position="144"/>
    </location>
</feature>
<feature type="transmembrane region" description="Helical" evidence="6">
    <location>
        <begin position="331"/>
        <end position="352"/>
    </location>
</feature>
<keyword evidence="4 6" id="KW-1133">Transmembrane helix</keyword>
<gene>
    <name evidence="6 7" type="primary">nhaA</name>
    <name evidence="7" type="ORF">ACFSKO_03910</name>
</gene>
<dbReference type="InterPro" id="IPR023171">
    <property type="entry name" value="Na/H_antiporter_dom_sf"/>
</dbReference>
<accession>A0ABW5BIZ4</accession>
<proteinExistence type="inferred from homology"/>